<dbReference type="EMBL" id="DTPE01000235">
    <property type="protein sequence ID" value="HGE75648.1"/>
    <property type="molecule type" value="Genomic_DNA"/>
</dbReference>
<feature type="chain" id="PRO_5030525139" evidence="1">
    <location>
        <begin position="21"/>
        <end position="182"/>
    </location>
</feature>
<dbReference type="AlphaFoldDB" id="A0A7V3VT58"/>
<keyword evidence="1" id="KW-0732">Signal</keyword>
<sequence length="182" mass="19172">MKKLILVFLMISIAVSFAFAFNIQVGGGVEVASFWTSGFALPTINLSFGLPISDNLSVTGQIGSILTQQMNYITTYSATQSSALLALIGFRYTFKSTSSDIERFVGVDAGIISNFVSLSGGVSPIVGINGGYIFPIVSGFEGYVKGALRLMLAAVPTTGQIGNTFPLSLPVIDLTTGLNFSF</sequence>
<proteinExistence type="predicted"/>
<name>A0A7V3VT58_9BACT</name>
<feature type="signal peptide" evidence="1">
    <location>
        <begin position="1"/>
        <end position="20"/>
    </location>
</feature>
<organism evidence="2">
    <name type="scientific">Mesoaciditoga lauensis</name>
    <dbReference type="NCBI Taxonomy" id="1495039"/>
    <lineage>
        <taxon>Bacteria</taxon>
        <taxon>Thermotogati</taxon>
        <taxon>Thermotogota</taxon>
        <taxon>Thermotogae</taxon>
        <taxon>Mesoaciditogales</taxon>
        <taxon>Mesoaciditogaceae</taxon>
        <taxon>Mesoaciditoga</taxon>
    </lineage>
</organism>
<gene>
    <name evidence="2" type="ORF">ENX73_05940</name>
</gene>
<evidence type="ECO:0000256" key="1">
    <source>
        <dbReference type="SAM" id="SignalP"/>
    </source>
</evidence>
<evidence type="ECO:0000313" key="2">
    <source>
        <dbReference type="EMBL" id="HGE75648.1"/>
    </source>
</evidence>
<accession>A0A7V3VT58</accession>
<comment type="caution">
    <text evidence="2">The sequence shown here is derived from an EMBL/GenBank/DDBJ whole genome shotgun (WGS) entry which is preliminary data.</text>
</comment>
<reference evidence="2" key="1">
    <citation type="journal article" date="2020" name="mSystems">
        <title>Genome- and Community-Level Interaction Insights into Carbon Utilization and Element Cycling Functions of Hydrothermarchaeota in Hydrothermal Sediment.</title>
        <authorList>
            <person name="Zhou Z."/>
            <person name="Liu Y."/>
            <person name="Xu W."/>
            <person name="Pan J."/>
            <person name="Luo Z.H."/>
            <person name="Li M."/>
        </authorList>
    </citation>
    <scope>NUCLEOTIDE SEQUENCE [LARGE SCALE GENOMIC DNA]</scope>
    <source>
        <strain evidence="2">SpSt-966</strain>
    </source>
</reference>
<protein>
    <submittedName>
        <fullName evidence="2">Uncharacterized protein</fullName>
    </submittedName>
</protein>